<name>A0A2K2D9A0_BRADI</name>
<evidence type="ECO:0000259" key="4">
    <source>
        <dbReference type="PROSITE" id="PS50011"/>
    </source>
</evidence>
<evidence type="ECO:0000256" key="1">
    <source>
        <dbReference type="ARBA" id="ARBA00004167"/>
    </source>
</evidence>
<dbReference type="InterPro" id="IPR000719">
    <property type="entry name" value="Prot_kinase_dom"/>
</dbReference>
<dbReference type="GO" id="GO:0004672">
    <property type="term" value="F:protein kinase activity"/>
    <property type="evidence" value="ECO:0007669"/>
    <property type="project" value="InterPro"/>
</dbReference>
<dbReference type="Proteomes" id="UP000008810">
    <property type="component" value="Chromosome 2"/>
</dbReference>
<feature type="chain" id="PRO_5033762285" description="Protein kinase domain-containing protein" evidence="3">
    <location>
        <begin position="25"/>
        <end position="670"/>
    </location>
</feature>
<reference evidence="6" key="3">
    <citation type="submission" date="2018-08" db="UniProtKB">
        <authorList>
            <consortium name="EnsemblPlants"/>
        </authorList>
    </citation>
    <scope>IDENTIFICATION</scope>
    <source>
        <strain evidence="6">cv. Bd21</strain>
    </source>
</reference>
<dbReference type="Pfam" id="PF12819">
    <property type="entry name" value="Malectin_like"/>
    <property type="match status" value="1"/>
</dbReference>
<evidence type="ECO:0000313" key="6">
    <source>
        <dbReference type="EnsemblPlants" id="PNT70862"/>
    </source>
</evidence>
<keyword evidence="2" id="KW-0472">Membrane</keyword>
<evidence type="ECO:0000313" key="7">
    <source>
        <dbReference type="Proteomes" id="UP000008810"/>
    </source>
</evidence>
<dbReference type="AlphaFoldDB" id="A0A2K2D9A0"/>
<keyword evidence="3" id="KW-0732">Signal</keyword>
<dbReference type="OrthoDB" id="2017114at2759"/>
<dbReference type="SUPFAM" id="SSF56112">
    <property type="entry name" value="Protein kinase-like (PK-like)"/>
    <property type="match status" value="1"/>
</dbReference>
<dbReference type="ExpressionAtlas" id="A0A2K2D9A0">
    <property type="expression patterns" value="differential"/>
</dbReference>
<evidence type="ECO:0000256" key="2">
    <source>
        <dbReference type="SAM" id="Phobius"/>
    </source>
</evidence>
<reference evidence="5 6" key="1">
    <citation type="journal article" date="2010" name="Nature">
        <title>Genome sequencing and analysis of the model grass Brachypodium distachyon.</title>
        <authorList>
            <consortium name="International Brachypodium Initiative"/>
        </authorList>
    </citation>
    <scope>NUCLEOTIDE SEQUENCE [LARGE SCALE GENOMIC DNA]</scope>
    <source>
        <strain evidence="5 6">Bd21</strain>
    </source>
</reference>
<dbReference type="InterPro" id="IPR001245">
    <property type="entry name" value="Ser-Thr/Tyr_kinase_cat_dom"/>
</dbReference>
<keyword evidence="2" id="KW-1133">Transmembrane helix</keyword>
<evidence type="ECO:0000256" key="3">
    <source>
        <dbReference type="SAM" id="SignalP"/>
    </source>
</evidence>
<gene>
    <name evidence="5" type="ORF">BRADI_2g19250v3</name>
</gene>
<dbReference type="EMBL" id="CM000881">
    <property type="protein sequence ID" value="PNT70862.1"/>
    <property type="molecule type" value="Genomic_DNA"/>
</dbReference>
<dbReference type="InterPro" id="IPR011009">
    <property type="entry name" value="Kinase-like_dom_sf"/>
</dbReference>
<evidence type="ECO:0000313" key="5">
    <source>
        <dbReference type="EMBL" id="PNT70862.1"/>
    </source>
</evidence>
<feature type="signal peptide" evidence="3">
    <location>
        <begin position="1"/>
        <end position="24"/>
    </location>
</feature>
<feature type="transmembrane region" description="Helical" evidence="2">
    <location>
        <begin position="479"/>
        <end position="504"/>
    </location>
</feature>
<dbReference type="InterPro" id="IPR024788">
    <property type="entry name" value="Malectin-like_Carb-bd_dom"/>
</dbReference>
<sequence length="670" mass="74671">MAATPWLAFVCLASSAAIVLQARAQPDSKGFISIDCGLPGETGYVNDTTKLSYATDAGFIDAGTNHNISAEYITPSLVRSWYNVRSFPSPAGTRNCYTLRSIERGLKYLIRARFKYGNYDGLDRPPVFHLYVGVNFWTAVNVTRPDEAMLMEVIVVVPDDYVQVCLVNTGAGTPFISGIDLRPLKRTLYPQAIASQGLVLHARINFGPTDVSGIVKYPDDPHDRVWMPWANAADWAVISTTKKVQNIEHDLFDVPTAVMQTAIRSPNIWQGIEFLWDAVPQPNDASPGYIAIMHFSELQQLPSGAVREFYVNLNGKSWFSSGFRPDYLYTSATYISIPSRHSRYDVTINATANSTLPPIISAAEVYSVIPTTTLATDSQDVYAIMAIKAKYQVKKNWMGDPCVPENMSWDRLTCGYAIASPPRISTIDLSGNQLNGSIPSGLLKRIQDGSLSLRYGNNPNLCTSRSSCQPATTKRNGKLAIYISVPVALVVALILAMVLLFCFLKRRQHGSMNNSVKPQNETRRDAYGDSSLRLESRWFTYKELEIMTNNFQRVLGRGGFGYVYDDFLDDGTRVAVKLRSHSSNQGVKEFLAEAQILTRIHHKNLVSIIGYCNDGEYMALVYEYMSEGTLQEHIAEATVTEGVYLGDRDSELHLNLLKDWSTYTRDATRF</sequence>
<dbReference type="PANTHER" id="PTHR45631">
    <property type="entry name" value="OS07G0107800 PROTEIN-RELATED"/>
    <property type="match status" value="1"/>
</dbReference>
<keyword evidence="7" id="KW-1185">Reference proteome</keyword>
<dbReference type="EnsemblPlants" id="PNT70862">
    <property type="protein sequence ID" value="PNT70862"/>
    <property type="gene ID" value="BRADI_2g19250v3"/>
</dbReference>
<dbReference type="GO" id="GO:0016020">
    <property type="term" value="C:membrane"/>
    <property type="evidence" value="ECO:0007669"/>
    <property type="project" value="UniProtKB-SubCell"/>
</dbReference>
<dbReference type="Gramene" id="PNT70862">
    <property type="protein sequence ID" value="PNT70862"/>
    <property type="gene ID" value="BRADI_2g19250v3"/>
</dbReference>
<dbReference type="PROSITE" id="PS50011">
    <property type="entry name" value="PROTEIN_KINASE_DOM"/>
    <property type="match status" value="1"/>
</dbReference>
<dbReference type="FunFam" id="3.30.200.20:FF:000394">
    <property type="entry name" value="Leucine-rich repeat receptor-like protein kinase"/>
    <property type="match status" value="1"/>
</dbReference>
<dbReference type="InParanoid" id="A0A2K2D9A0"/>
<feature type="domain" description="Protein kinase" evidence="4">
    <location>
        <begin position="549"/>
        <end position="670"/>
    </location>
</feature>
<comment type="subcellular location">
    <subcellularLocation>
        <location evidence="1">Membrane</location>
        <topology evidence="1">Single-pass membrane protein</topology>
    </subcellularLocation>
</comment>
<proteinExistence type="predicted"/>
<dbReference type="Pfam" id="PF07714">
    <property type="entry name" value="PK_Tyr_Ser-Thr"/>
    <property type="match status" value="1"/>
</dbReference>
<dbReference type="GO" id="GO:0005524">
    <property type="term" value="F:ATP binding"/>
    <property type="evidence" value="ECO:0007669"/>
    <property type="project" value="InterPro"/>
</dbReference>
<reference evidence="5" key="2">
    <citation type="submission" date="2017-06" db="EMBL/GenBank/DDBJ databases">
        <title>WGS assembly of Brachypodium distachyon.</title>
        <authorList>
            <consortium name="The International Brachypodium Initiative"/>
            <person name="Lucas S."/>
            <person name="Harmon-Smith M."/>
            <person name="Lail K."/>
            <person name="Tice H."/>
            <person name="Grimwood J."/>
            <person name="Bruce D."/>
            <person name="Barry K."/>
            <person name="Shu S."/>
            <person name="Lindquist E."/>
            <person name="Wang M."/>
            <person name="Pitluck S."/>
            <person name="Vogel J.P."/>
            <person name="Garvin D.F."/>
            <person name="Mockler T.C."/>
            <person name="Schmutz J."/>
            <person name="Rokhsar D."/>
            <person name="Bevan M.W."/>
        </authorList>
    </citation>
    <scope>NUCLEOTIDE SEQUENCE</scope>
    <source>
        <strain evidence="5">Bd21</strain>
    </source>
</reference>
<accession>A0A2K2D9A0</accession>
<dbReference type="PANTHER" id="PTHR45631:SF114">
    <property type="entry name" value="OS05G0525800 PROTEIN"/>
    <property type="match status" value="1"/>
</dbReference>
<organism evidence="5">
    <name type="scientific">Brachypodium distachyon</name>
    <name type="common">Purple false brome</name>
    <name type="synonym">Trachynia distachya</name>
    <dbReference type="NCBI Taxonomy" id="15368"/>
    <lineage>
        <taxon>Eukaryota</taxon>
        <taxon>Viridiplantae</taxon>
        <taxon>Streptophyta</taxon>
        <taxon>Embryophyta</taxon>
        <taxon>Tracheophyta</taxon>
        <taxon>Spermatophyta</taxon>
        <taxon>Magnoliopsida</taxon>
        <taxon>Liliopsida</taxon>
        <taxon>Poales</taxon>
        <taxon>Poaceae</taxon>
        <taxon>BOP clade</taxon>
        <taxon>Pooideae</taxon>
        <taxon>Stipodae</taxon>
        <taxon>Brachypodieae</taxon>
        <taxon>Brachypodium</taxon>
    </lineage>
</organism>
<keyword evidence="2" id="KW-0812">Transmembrane</keyword>
<protein>
    <recommendedName>
        <fullName evidence="4">Protein kinase domain-containing protein</fullName>
    </recommendedName>
</protein>
<dbReference type="Gene3D" id="3.30.200.20">
    <property type="entry name" value="Phosphorylase Kinase, domain 1"/>
    <property type="match status" value="1"/>
</dbReference>